<evidence type="ECO:0000313" key="3">
    <source>
        <dbReference type="EMBL" id="CAJ0607387.1"/>
    </source>
</evidence>
<evidence type="ECO:0000256" key="2">
    <source>
        <dbReference type="SAM" id="Phobius"/>
    </source>
</evidence>
<feature type="region of interest" description="Disordered" evidence="1">
    <location>
        <begin position="1"/>
        <end position="24"/>
    </location>
</feature>
<feature type="transmembrane region" description="Helical" evidence="2">
    <location>
        <begin position="35"/>
        <end position="54"/>
    </location>
</feature>
<protein>
    <submittedName>
        <fullName evidence="3">Uncharacterized protein</fullName>
    </submittedName>
</protein>
<keyword evidence="4" id="KW-1185">Reference proteome</keyword>
<feature type="compositionally biased region" description="Polar residues" evidence="1">
    <location>
        <begin position="1"/>
        <end position="19"/>
    </location>
</feature>
<keyword evidence="2" id="KW-0812">Transmembrane</keyword>
<accession>A0AA36MFF2</accession>
<comment type="caution">
    <text evidence="3">The sequence shown here is derived from an EMBL/GenBank/DDBJ whole genome shotgun (WGS) entry which is preliminary data.</text>
</comment>
<keyword evidence="2" id="KW-0472">Membrane</keyword>
<evidence type="ECO:0000256" key="1">
    <source>
        <dbReference type="SAM" id="MobiDB-lite"/>
    </source>
</evidence>
<proteinExistence type="predicted"/>
<organism evidence="3 4">
    <name type="scientific">Cylicocyclus nassatus</name>
    <name type="common">Nematode worm</name>
    <dbReference type="NCBI Taxonomy" id="53992"/>
    <lineage>
        <taxon>Eukaryota</taxon>
        <taxon>Metazoa</taxon>
        <taxon>Ecdysozoa</taxon>
        <taxon>Nematoda</taxon>
        <taxon>Chromadorea</taxon>
        <taxon>Rhabditida</taxon>
        <taxon>Rhabditina</taxon>
        <taxon>Rhabditomorpha</taxon>
        <taxon>Strongyloidea</taxon>
        <taxon>Strongylidae</taxon>
        <taxon>Cylicocyclus</taxon>
    </lineage>
</organism>
<keyword evidence="2" id="KW-1133">Transmembrane helix</keyword>
<reference evidence="3" key="1">
    <citation type="submission" date="2023-07" db="EMBL/GenBank/DDBJ databases">
        <authorList>
            <consortium name="CYATHOMIX"/>
        </authorList>
    </citation>
    <scope>NUCLEOTIDE SEQUENCE</scope>
    <source>
        <strain evidence="3">N/A</strain>
    </source>
</reference>
<name>A0AA36MFF2_CYLNA</name>
<gene>
    <name evidence="3" type="ORF">CYNAS_LOCUS19370</name>
</gene>
<dbReference type="EMBL" id="CATQJL010000316">
    <property type="protein sequence ID" value="CAJ0607387.1"/>
    <property type="molecule type" value="Genomic_DNA"/>
</dbReference>
<dbReference type="Proteomes" id="UP001176961">
    <property type="component" value="Unassembled WGS sequence"/>
</dbReference>
<evidence type="ECO:0000313" key="4">
    <source>
        <dbReference type="Proteomes" id="UP001176961"/>
    </source>
</evidence>
<sequence>MTTSSSSKEGASGTDSSIHNPEDVLNNIGTHNKRLVAAIVSCSFSWGFGALSIMSSALTSIDYGNCTDTMLTVTDGLRYNN</sequence>
<dbReference type="AlphaFoldDB" id="A0AA36MFF2"/>